<accession>A0A139BPG4</accession>
<dbReference type="EMBL" id="LSLI01000127">
    <property type="protein sequence ID" value="KXS30874.1"/>
    <property type="molecule type" value="Genomic_DNA"/>
</dbReference>
<protein>
    <submittedName>
        <fullName evidence="11">Sodium/hydrogen exchanger</fullName>
    </submittedName>
</protein>
<dbReference type="Pfam" id="PF00999">
    <property type="entry name" value="Na_H_Exchanger"/>
    <property type="match status" value="1"/>
</dbReference>
<evidence type="ECO:0000256" key="1">
    <source>
        <dbReference type="ARBA" id="ARBA00004651"/>
    </source>
</evidence>
<keyword evidence="4" id="KW-1003">Cell membrane</keyword>
<reference evidence="11 12" key="2">
    <citation type="submission" date="2016-03" db="EMBL/GenBank/DDBJ databases">
        <title>New uncultured bacterium of the family Gallionellaceae from acid mine drainage: description and reconstruction of genome based on metagenomic analysis of microbial community.</title>
        <authorList>
            <person name="Kadnikov V."/>
            <person name="Ivasenko D."/>
            <person name="Beletsky A."/>
            <person name="Mardanov A."/>
            <person name="Danilova E."/>
            <person name="Pimenov N."/>
            <person name="Karnachuk O."/>
            <person name="Ravin N."/>
        </authorList>
    </citation>
    <scope>NUCLEOTIDE SEQUENCE [LARGE SCALE GENOMIC DNA]</scope>
    <source>
        <strain evidence="11">ShG14-8</strain>
    </source>
</reference>
<dbReference type="GO" id="GO:0015297">
    <property type="term" value="F:antiporter activity"/>
    <property type="evidence" value="ECO:0007669"/>
    <property type="project" value="UniProtKB-KW"/>
</dbReference>
<evidence type="ECO:0000256" key="3">
    <source>
        <dbReference type="ARBA" id="ARBA00022449"/>
    </source>
</evidence>
<keyword evidence="3" id="KW-0050">Antiport</keyword>
<evidence type="ECO:0000313" key="12">
    <source>
        <dbReference type="Proteomes" id="UP000070578"/>
    </source>
</evidence>
<dbReference type="AlphaFoldDB" id="A0A139BPG4"/>
<dbReference type="InterPro" id="IPR006153">
    <property type="entry name" value="Cation/H_exchanger_TM"/>
</dbReference>
<proteinExistence type="predicted"/>
<sequence>MYNTANKIWRFLMSTTILVIGMLVFFAHFLSLQFRKTHIPDVLVLMLVGIVMGPVLGIVKAEDFGKVGSLIATIALVVILFEGGTSLNLNVLGKSLGTTGFLGIVCFVLTSIIAALVGFFALGLSPLAAAILGVTLGNTSSAVVIPMVNSLRMSEKPATVLVLESALADVLSIVAVLALLQVHAQGGVEPGKLVGSVLASLIFAAVIGVLGGIGWLLVLDKVRGFPNTISSTLAYAFIVYGLTEILGFSGAIAALALGITLTNFEKFGLYRFSNIDQNIVPLNETELTFYSEAVFLLKTYFFVYLGISIRFGEMHLALVAIGIVLVIYAMRLGLTRFIVRDASYSLRDAAITSMMAPKGLVSAVLATLPLEYGIAGGAIIRDAAYMVVLVSITLTALLVIAYPFPTTQKIYARVLGRPQPAEKEH</sequence>
<keyword evidence="6 9" id="KW-1133">Transmembrane helix</keyword>
<gene>
    <name evidence="11" type="ORF">AWT59_3000</name>
</gene>
<dbReference type="GO" id="GO:1902600">
    <property type="term" value="P:proton transmembrane transport"/>
    <property type="evidence" value="ECO:0007669"/>
    <property type="project" value="InterPro"/>
</dbReference>
<dbReference type="PANTHER" id="PTHR32507">
    <property type="entry name" value="NA(+)/H(+) ANTIPORTER 1"/>
    <property type="match status" value="1"/>
</dbReference>
<feature type="transmembrane region" description="Helical" evidence="9">
    <location>
        <begin position="42"/>
        <end position="61"/>
    </location>
</feature>
<feature type="transmembrane region" description="Helical" evidence="9">
    <location>
        <begin position="160"/>
        <end position="181"/>
    </location>
</feature>
<evidence type="ECO:0000256" key="4">
    <source>
        <dbReference type="ARBA" id="ARBA00022475"/>
    </source>
</evidence>
<name>A0A139BPG4_9PROT</name>
<feature type="transmembrane region" description="Helical" evidence="9">
    <location>
        <begin position="67"/>
        <end position="89"/>
    </location>
</feature>
<evidence type="ECO:0000256" key="7">
    <source>
        <dbReference type="ARBA" id="ARBA00023065"/>
    </source>
</evidence>
<feature type="transmembrane region" description="Helical" evidence="9">
    <location>
        <begin position="315"/>
        <end position="339"/>
    </location>
</feature>
<feature type="transmembrane region" description="Helical" evidence="9">
    <location>
        <begin position="101"/>
        <end position="121"/>
    </location>
</feature>
<keyword evidence="7" id="KW-0406">Ion transport</keyword>
<organism evidence="11 12">
    <name type="scientific">Candidatus Gallionella acididurans</name>
    <dbReference type="NCBI Taxonomy" id="1796491"/>
    <lineage>
        <taxon>Bacteria</taxon>
        <taxon>Pseudomonadati</taxon>
        <taxon>Pseudomonadota</taxon>
        <taxon>Betaproteobacteria</taxon>
        <taxon>Nitrosomonadales</taxon>
        <taxon>Gallionellaceae</taxon>
        <taxon>Gallionella</taxon>
    </lineage>
</organism>
<feature type="transmembrane region" description="Helical" evidence="9">
    <location>
        <begin position="289"/>
        <end position="309"/>
    </location>
</feature>
<feature type="domain" description="Cation/H+ exchanger transmembrane" evidence="10">
    <location>
        <begin position="24"/>
        <end position="398"/>
    </location>
</feature>
<keyword evidence="8 9" id="KW-0472">Membrane</keyword>
<reference evidence="11 12" key="1">
    <citation type="submission" date="2016-02" db="EMBL/GenBank/DDBJ databases">
        <authorList>
            <person name="Wen L."/>
            <person name="He K."/>
            <person name="Yang H."/>
        </authorList>
    </citation>
    <scope>NUCLEOTIDE SEQUENCE [LARGE SCALE GENOMIC DNA]</scope>
    <source>
        <strain evidence="11">ShG14-8</strain>
    </source>
</reference>
<keyword evidence="2" id="KW-0813">Transport</keyword>
<comment type="subcellular location">
    <subcellularLocation>
        <location evidence="1">Cell membrane</location>
        <topology evidence="1">Multi-pass membrane protein</topology>
    </subcellularLocation>
</comment>
<dbReference type="GO" id="GO:0005886">
    <property type="term" value="C:plasma membrane"/>
    <property type="evidence" value="ECO:0007669"/>
    <property type="project" value="UniProtKB-SubCell"/>
</dbReference>
<dbReference type="Proteomes" id="UP000070578">
    <property type="component" value="Unassembled WGS sequence"/>
</dbReference>
<evidence type="ECO:0000256" key="5">
    <source>
        <dbReference type="ARBA" id="ARBA00022692"/>
    </source>
</evidence>
<dbReference type="Gene3D" id="1.20.1530.20">
    <property type="match status" value="1"/>
</dbReference>
<feature type="transmembrane region" description="Helical" evidence="9">
    <location>
        <begin position="193"/>
        <end position="218"/>
    </location>
</feature>
<evidence type="ECO:0000256" key="2">
    <source>
        <dbReference type="ARBA" id="ARBA00022448"/>
    </source>
</evidence>
<evidence type="ECO:0000313" key="11">
    <source>
        <dbReference type="EMBL" id="KXS30874.1"/>
    </source>
</evidence>
<evidence type="ECO:0000256" key="9">
    <source>
        <dbReference type="SAM" id="Phobius"/>
    </source>
</evidence>
<keyword evidence="5 9" id="KW-0812">Transmembrane</keyword>
<feature type="transmembrane region" description="Helical" evidence="9">
    <location>
        <begin position="386"/>
        <end position="404"/>
    </location>
</feature>
<comment type="caution">
    <text evidence="11">The sequence shown here is derived from an EMBL/GenBank/DDBJ whole genome shotgun (WGS) entry which is preliminary data.</text>
</comment>
<feature type="transmembrane region" description="Helical" evidence="9">
    <location>
        <begin position="12"/>
        <end position="30"/>
    </location>
</feature>
<evidence type="ECO:0000259" key="10">
    <source>
        <dbReference type="Pfam" id="PF00999"/>
    </source>
</evidence>
<evidence type="ECO:0000256" key="6">
    <source>
        <dbReference type="ARBA" id="ARBA00022989"/>
    </source>
</evidence>
<dbReference type="PANTHER" id="PTHR32507:SF0">
    <property type="entry name" value="NA(+)_H(+) ANTIPORTER 2-RELATED"/>
    <property type="match status" value="1"/>
</dbReference>
<feature type="transmembrane region" description="Helical" evidence="9">
    <location>
        <begin position="127"/>
        <end position="148"/>
    </location>
</feature>
<dbReference type="InterPro" id="IPR038770">
    <property type="entry name" value="Na+/solute_symporter_sf"/>
</dbReference>
<feature type="transmembrane region" description="Helical" evidence="9">
    <location>
        <begin position="248"/>
        <end position="269"/>
    </location>
</feature>
<evidence type="ECO:0000256" key="8">
    <source>
        <dbReference type="ARBA" id="ARBA00023136"/>
    </source>
</evidence>